<dbReference type="SUPFAM" id="SSF51430">
    <property type="entry name" value="NAD(P)-linked oxidoreductase"/>
    <property type="match status" value="1"/>
</dbReference>
<dbReference type="Pfam" id="PF00248">
    <property type="entry name" value="Aldo_ket_red"/>
    <property type="match status" value="1"/>
</dbReference>
<dbReference type="GO" id="GO:0016491">
    <property type="term" value="F:oxidoreductase activity"/>
    <property type="evidence" value="ECO:0007669"/>
    <property type="project" value="InterPro"/>
</dbReference>
<evidence type="ECO:0000313" key="2">
    <source>
        <dbReference type="EMBL" id="RXJ59993.1"/>
    </source>
</evidence>
<accession>A0A4Q0XSL4</accession>
<protein>
    <submittedName>
        <fullName evidence="2">Aldo/keto reductase</fullName>
    </submittedName>
</protein>
<dbReference type="Proteomes" id="UP000290657">
    <property type="component" value="Unassembled WGS sequence"/>
</dbReference>
<dbReference type="EMBL" id="PDKN01000002">
    <property type="protein sequence ID" value="RXJ59993.1"/>
    <property type="molecule type" value="Genomic_DNA"/>
</dbReference>
<dbReference type="InterPro" id="IPR023210">
    <property type="entry name" value="NADP_OxRdtase_dom"/>
</dbReference>
<dbReference type="InterPro" id="IPR020471">
    <property type="entry name" value="AKR"/>
</dbReference>
<keyword evidence="3" id="KW-1185">Reference proteome</keyword>
<dbReference type="CDD" id="cd19071">
    <property type="entry name" value="AKR_AKR1-5-like"/>
    <property type="match status" value="1"/>
</dbReference>
<gene>
    <name evidence="2" type="ORF">CRV04_02970</name>
</gene>
<dbReference type="PANTHER" id="PTHR43827">
    <property type="entry name" value="2,5-DIKETO-D-GLUCONIC ACID REDUCTASE"/>
    <property type="match status" value="1"/>
</dbReference>
<dbReference type="Gene3D" id="3.20.20.100">
    <property type="entry name" value="NADP-dependent oxidoreductase domain"/>
    <property type="match status" value="1"/>
</dbReference>
<evidence type="ECO:0000313" key="3">
    <source>
        <dbReference type="Proteomes" id="UP000290657"/>
    </source>
</evidence>
<dbReference type="PRINTS" id="PR00069">
    <property type="entry name" value="ALDKETRDTASE"/>
</dbReference>
<feature type="domain" description="NADP-dependent oxidoreductase" evidence="1">
    <location>
        <begin position="20"/>
        <end position="278"/>
    </location>
</feature>
<name>A0A4Q0XSL4_9BACT</name>
<dbReference type="InterPro" id="IPR036812">
    <property type="entry name" value="NAD(P)_OxRdtase_dom_sf"/>
</dbReference>
<comment type="caution">
    <text evidence="2">The sequence shown here is derived from an EMBL/GenBank/DDBJ whole genome shotgun (WGS) entry which is preliminary data.</text>
</comment>
<dbReference type="RefSeq" id="WP_128995239.1">
    <property type="nucleotide sequence ID" value="NZ_PDKN01000002.1"/>
</dbReference>
<reference evidence="2 3" key="1">
    <citation type="submission" date="2017-10" db="EMBL/GenBank/DDBJ databases">
        <title>Genomics of the genus Arcobacter.</title>
        <authorList>
            <person name="Perez-Cataluna A."/>
            <person name="Figueras M.J."/>
        </authorList>
    </citation>
    <scope>NUCLEOTIDE SEQUENCE [LARGE SCALE GENOMIC DNA]</scope>
    <source>
        <strain evidence="2 3">CECT 8987</strain>
    </source>
</reference>
<dbReference type="AlphaFoldDB" id="A0A4Q0XSL4"/>
<dbReference type="OrthoDB" id="5328358at2"/>
<sequence length="279" mass="32129">MNYLISNENVQIPALLYGTAWKKEETATLVEAALKAGFRGIDTACQPRHYNEKGVGDGIAQAIQSGLLTREELFLETKFTPKEGQDENSVPYNPNDTLFQQVLHSFQVSQKNLQTDYIDSLVLHSPLFPFKSLMSVWSAMESLYENKEVKQLGISNCYDLQTIEKLYTNAKVKPAVVQNRFYKDTNYDQKIRAWCNEKGILYLGFWTLTANPHILGSETLFHIARKYQKTPAQLFYRYLTQRQIIPLIGTTSVKHMQEDLSIFEFKLNQEELLRIDALL</sequence>
<evidence type="ECO:0000259" key="1">
    <source>
        <dbReference type="Pfam" id="PF00248"/>
    </source>
</evidence>
<dbReference type="PANTHER" id="PTHR43827:SF8">
    <property type="entry name" value="ALDO_KETO REDUCTASE FAMILY PROTEIN"/>
    <property type="match status" value="1"/>
</dbReference>
<proteinExistence type="predicted"/>
<organism evidence="2 3">
    <name type="scientific">Candidatus Marinarcus aquaticus</name>
    <dbReference type="NCBI Taxonomy" id="2044504"/>
    <lineage>
        <taxon>Bacteria</taxon>
        <taxon>Pseudomonadati</taxon>
        <taxon>Campylobacterota</taxon>
        <taxon>Epsilonproteobacteria</taxon>
        <taxon>Campylobacterales</taxon>
        <taxon>Arcobacteraceae</taxon>
        <taxon>Candidatus Marinarcus</taxon>
    </lineage>
</organism>